<organism evidence="1 2">
    <name type="scientific">Spirosoma flavum</name>
    <dbReference type="NCBI Taxonomy" id="2048557"/>
    <lineage>
        <taxon>Bacteria</taxon>
        <taxon>Pseudomonadati</taxon>
        <taxon>Bacteroidota</taxon>
        <taxon>Cytophagia</taxon>
        <taxon>Cytophagales</taxon>
        <taxon>Cytophagaceae</taxon>
        <taxon>Spirosoma</taxon>
    </lineage>
</organism>
<gene>
    <name evidence="1" type="ORF">ACFS25_04960</name>
</gene>
<dbReference type="Proteomes" id="UP001597512">
    <property type="component" value="Unassembled WGS sequence"/>
</dbReference>
<dbReference type="SUPFAM" id="SSF50475">
    <property type="entry name" value="FMN-binding split barrel"/>
    <property type="match status" value="1"/>
</dbReference>
<proteinExistence type="predicted"/>
<accession>A0ABW6ACM7</accession>
<evidence type="ECO:0000313" key="1">
    <source>
        <dbReference type="EMBL" id="MFD2933120.1"/>
    </source>
</evidence>
<dbReference type="PANTHER" id="PTHR35802">
    <property type="entry name" value="PROTEASE SYNTHASE AND SPORULATION PROTEIN PAI 2"/>
    <property type="match status" value="1"/>
</dbReference>
<reference evidence="2" key="1">
    <citation type="journal article" date="2019" name="Int. J. Syst. Evol. Microbiol.">
        <title>The Global Catalogue of Microorganisms (GCM) 10K type strain sequencing project: providing services to taxonomists for standard genome sequencing and annotation.</title>
        <authorList>
            <consortium name="The Broad Institute Genomics Platform"/>
            <consortium name="The Broad Institute Genome Sequencing Center for Infectious Disease"/>
            <person name="Wu L."/>
            <person name="Ma J."/>
        </authorList>
    </citation>
    <scope>NUCLEOTIDE SEQUENCE [LARGE SCALE GENOMIC DNA]</scope>
    <source>
        <strain evidence="2">KCTC 52490</strain>
    </source>
</reference>
<name>A0ABW6ACM7_9BACT</name>
<evidence type="ECO:0000313" key="2">
    <source>
        <dbReference type="Proteomes" id="UP001597512"/>
    </source>
</evidence>
<comment type="caution">
    <text evidence="1">The sequence shown here is derived from an EMBL/GenBank/DDBJ whole genome shotgun (WGS) entry which is preliminary data.</text>
</comment>
<dbReference type="InterPro" id="IPR007396">
    <property type="entry name" value="TR_PAI2-type"/>
</dbReference>
<dbReference type="EMBL" id="JBHUOM010000001">
    <property type="protein sequence ID" value="MFD2933120.1"/>
    <property type="molecule type" value="Genomic_DNA"/>
</dbReference>
<dbReference type="Pfam" id="PF04299">
    <property type="entry name" value="FMN_bind_2"/>
    <property type="match status" value="1"/>
</dbReference>
<protein>
    <submittedName>
        <fullName evidence="1">FMN-binding negative transcriptional regulator</fullName>
    </submittedName>
</protein>
<dbReference type="Gene3D" id="2.30.110.10">
    <property type="entry name" value="Electron Transport, Fmn-binding Protein, Chain A"/>
    <property type="match status" value="1"/>
</dbReference>
<keyword evidence="2" id="KW-1185">Reference proteome</keyword>
<dbReference type="PANTHER" id="PTHR35802:SF1">
    <property type="entry name" value="PROTEASE SYNTHASE AND SPORULATION PROTEIN PAI 2"/>
    <property type="match status" value="1"/>
</dbReference>
<dbReference type="RefSeq" id="WP_381497300.1">
    <property type="nucleotide sequence ID" value="NZ_JBHUOM010000001.1"/>
</dbReference>
<dbReference type="InterPro" id="IPR012349">
    <property type="entry name" value="Split_barrel_FMN-bd"/>
</dbReference>
<dbReference type="PIRSF" id="PIRSF010372">
    <property type="entry name" value="PaiB"/>
    <property type="match status" value="1"/>
</dbReference>
<sequence>MYVPKNFQEPDRDTLFQFVRDNSFALLVTTGDDGIPVATHLPIELLPGPDGKFQLVGHLAKANPQWKLLGRDTPALAVFSGAHSYISSSWYDHVNVPTWNYLSVHVTGRTNLLTADETLAFLRQQVDKYEVHSKHPVSVESMTEDYVRKEMRGIVAFTMEIDSMQGAAKLSQNRDDKNYQNIIAELRQKDDTDANEIATEMAARRVDNGQ</sequence>